<dbReference type="SMART" id="SM00495">
    <property type="entry name" value="ChtBD3"/>
    <property type="match status" value="1"/>
</dbReference>
<dbReference type="SUPFAM" id="SSF54556">
    <property type="entry name" value="Chitinase insertion domain"/>
    <property type="match status" value="1"/>
</dbReference>
<dbReference type="InterPro" id="IPR050314">
    <property type="entry name" value="Glycosyl_Hydrlase_18"/>
</dbReference>
<dbReference type="GO" id="GO:0008061">
    <property type="term" value="F:chitin binding"/>
    <property type="evidence" value="ECO:0007669"/>
    <property type="project" value="InterPro"/>
</dbReference>
<accession>A0A9P3LWY2</accession>
<dbReference type="InterPro" id="IPR017853">
    <property type="entry name" value="GH"/>
</dbReference>
<evidence type="ECO:0000256" key="9">
    <source>
        <dbReference type="SAM" id="MobiDB-lite"/>
    </source>
</evidence>
<dbReference type="PANTHER" id="PTHR11177">
    <property type="entry name" value="CHITINASE"/>
    <property type="match status" value="1"/>
</dbReference>
<feature type="chain" id="PRO_5040257973" evidence="10">
    <location>
        <begin position="21"/>
        <end position="535"/>
    </location>
</feature>
<reference evidence="12" key="2">
    <citation type="journal article" date="2022" name="Microbiol. Resour. Announc.">
        <title>Whole-Genome Sequence of Entomortierella parvispora E1425, a Mucoromycotan Fungus Associated with Burkholderiaceae-Related Endosymbiotic Bacteria.</title>
        <authorList>
            <person name="Herlambang A."/>
            <person name="Guo Y."/>
            <person name="Takashima Y."/>
            <person name="Narisawa K."/>
            <person name="Ohta H."/>
            <person name="Nishizawa T."/>
        </authorList>
    </citation>
    <scope>NUCLEOTIDE SEQUENCE</scope>
    <source>
        <strain evidence="12">E1425</strain>
    </source>
</reference>
<evidence type="ECO:0000259" key="11">
    <source>
        <dbReference type="PROSITE" id="PS51910"/>
    </source>
</evidence>
<proteinExistence type="inferred from homology"/>
<evidence type="ECO:0000256" key="10">
    <source>
        <dbReference type="SAM" id="SignalP"/>
    </source>
</evidence>
<dbReference type="InterPro" id="IPR036573">
    <property type="entry name" value="CBM_sf_5/12"/>
</dbReference>
<evidence type="ECO:0000313" key="13">
    <source>
        <dbReference type="Proteomes" id="UP000827284"/>
    </source>
</evidence>
<feature type="region of interest" description="Disordered" evidence="9">
    <location>
        <begin position="428"/>
        <end position="483"/>
    </location>
</feature>
<evidence type="ECO:0000256" key="1">
    <source>
        <dbReference type="ARBA" id="ARBA00000822"/>
    </source>
</evidence>
<feature type="compositionally biased region" description="Low complexity" evidence="9">
    <location>
        <begin position="433"/>
        <end position="477"/>
    </location>
</feature>
<reference evidence="12" key="1">
    <citation type="submission" date="2021-11" db="EMBL/GenBank/DDBJ databases">
        <authorList>
            <person name="Herlambang A."/>
            <person name="Guo Y."/>
            <person name="Takashima Y."/>
            <person name="Nishizawa T."/>
        </authorList>
    </citation>
    <scope>NUCLEOTIDE SEQUENCE</scope>
    <source>
        <strain evidence="12">E1425</strain>
    </source>
</reference>
<dbReference type="GO" id="GO:0000272">
    <property type="term" value="P:polysaccharide catabolic process"/>
    <property type="evidence" value="ECO:0007669"/>
    <property type="project" value="UniProtKB-KW"/>
</dbReference>
<gene>
    <name evidence="12" type="ORF">EMPS_05881</name>
</gene>
<dbReference type="CDD" id="cd12215">
    <property type="entry name" value="ChiC_BD"/>
    <property type="match status" value="1"/>
</dbReference>
<dbReference type="InterPro" id="IPR003610">
    <property type="entry name" value="CBM5/12"/>
</dbReference>
<dbReference type="GO" id="GO:0006032">
    <property type="term" value="P:chitin catabolic process"/>
    <property type="evidence" value="ECO:0007669"/>
    <property type="project" value="UniProtKB-KW"/>
</dbReference>
<dbReference type="SUPFAM" id="SSF51055">
    <property type="entry name" value="Carbohydrate binding domain"/>
    <property type="match status" value="1"/>
</dbReference>
<evidence type="ECO:0000256" key="8">
    <source>
        <dbReference type="RuleBase" id="RU004453"/>
    </source>
</evidence>
<dbReference type="Gene3D" id="3.10.50.10">
    <property type="match status" value="1"/>
</dbReference>
<organism evidence="12 13">
    <name type="scientific">Entomortierella parvispora</name>
    <dbReference type="NCBI Taxonomy" id="205924"/>
    <lineage>
        <taxon>Eukaryota</taxon>
        <taxon>Fungi</taxon>
        <taxon>Fungi incertae sedis</taxon>
        <taxon>Mucoromycota</taxon>
        <taxon>Mortierellomycotina</taxon>
        <taxon>Mortierellomycetes</taxon>
        <taxon>Mortierellales</taxon>
        <taxon>Mortierellaceae</taxon>
        <taxon>Entomortierella</taxon>
    </lineage>
</organism>
<comment type="catalytic activity">
    <reaction evidence="1">
        <text>Random endo-hydrolysis of N-acetyl-beta-D-glucosaminide (1-&gt;4)-beta-linkages in chitin and chitodextrins.</text>
        <dbReference type="EC" id="3.2.1.14"/>
    </reaction>
</comment>
<keyword evidence="3" id="KW-0146">Chitin degradation</keyword>
<evidence type="ECO:0000256" key="5">
    <source>
        <dbReference type="ARBA" id="ARBA00023295"/>
    </source>
</evidence>
<dbReference type="InterPro" id="IPR029070">
    <property type="entry name" value="Chitinase_insertion_sf"/>
</dbReference>
<evidence type="ECO:0000313" key="12">
    <source>
        <dbReference type="EMBL" id="GJJ73523.1"/>
    </source>
</evidence>
<evidence type="ECO:0000256" key="4">
    <source>
        <dbReference type="ARBA" id="ARBA00023277"/>
    </source>
</evidence>
<dbReference type="AlphaFoldDB" id="A0A9P3LWY2"/>
<dbReference type="GO" id="GO:0008843">
    <property type="term" value="F:endochitinase activity"/>
    <property type="evidence" value="ECO:0007669"/>
    <property type="project" value="UniProtKB-EC"/>
</dbReference>
<dbReference type="Gene3D" id="2.10.10.20">
    <property type="entry name" value="Carbohydrate-binding module superfamily 5/12"/>
    <property type="match status" value="1"/>
</dbReference>
<dbReference type="SUPFAM" id="SSF51445">
    <property type="entry name" value="(Trans)glycosidases"/>
    <property type="match status" value="1"/>
</dbReference>
<dbReference type="EMBL" id="BQFW01000008">
    <property type="protein sequence ID" value="GJJ73523.1"/>
    <property type="molecule type" value="Genomic_DNA"/>
</dbReference>
<dbReference type="PANTHER" id="PTHR11177:SF392">
    <property type="entry name" value="HAP41P"/>
    <property type="match status" value="1"/>
</dbReference>
<dbReference type="OrthoDB" id="76388at2759"/>
<dbReference type="GO" id="GO:0030246">
    <property type="term" value="F:carbohydrate binding"/>
    <property type="evidence" value="ECO:0007669"/>
    <property type="project" value="InterPro"/>
</dbReference>
<evidence type="ECO:0000256" key="3">
    <source>
        <dbReference type="ARBA" id="ARBA00023024"/>
    </source>
</evidence>
<dbReference type="PROSITE" id="PS01095">
    <property type="entry name" value="GH18_1"/>
    <property type="match status" value="1"/>
</dbReference>
<name>A0A9P3LWY2_9FUNG</name>
<dbReference type="InterPro" id="IPR001223">
    <property type="entry name" value="Glyco_hydro18_cat"/>
</dbReference>
<sequence>MKFSLFSSLAVAFAIATVSAAPIEKRATDNNKVVGYWVPWGDVPVADLDMTQYTHINYGFAVLYKGAAAPTTITFDRYYDGTPMRALVQQGNAAGVPILMSIGGWTGSQTFSDVAANASMRATFINNAMVFVRNNTLPLYADTPDGWNMDGIDIDWEYPGRAGAICNDYTPQDAANYLILLQELRAQMDLEFPTIHKYLTAAVRVQPWDGPNGPMSDVTAYVQYLDWISIMAYDIMGSWSNTTGPNAPFNNPDSPGNPYSFVQAVTAWKSAGWPLNKMVVGTAFYGRSLTTTVDMDTQNPVTMYVPHTATTPKGGPADTNDVNFYCNEGAVYSGLWEWKELRTGPLAGGPTTPAAGWTRYWDNGTSTPWLFNAATSMFISYDDIESMTIKVNYVKAQGILGVMLWDMSYDYNSELITVLNTVHCGSDCPTPPVQSSSSPAQPTTTVAATTTQAPVTTTTQAAATTTTAPASPSSTPSNPGTGQCAGVAPWNAATTYATAGTKVTYGGHLWTNQWWTQGDTPTTTAYTVWTDNGPC</sequence>
<keyword evidence="10" id="KW-0732">Signal</keyword>
<dbReference type="Gene3D" id="3.20.20.80">
    <property type="entry name" value="Glycosidases"/>
    <property type="match status" value="1"/>
</dbReference>
<evidence type="ECO:0000256" key="7">
    <source>
        <dbReference type="RuleBase" id="RU000489"/>
    </source>
</evidence>
<keyword evidence="13" id="KW-1185">Reference proteome</keyword>
<dbReference type="Pfam" id="PF00704">
    <property type="entry name" value="Glyco_hydro_18"/>
    <property type="match status" value="1"/>
</dbReference>
<dbReference type="SMART" id="SM00636">
    <property type="entry name" value="Glyco_18"/>
    <property type="match status" value="1"/>
</dbReference>
<dbReference type="GO" id="GO:0005576">
    <property type="term" value="C:extracellular region"/>
    <property type="evidence" value="ECO:0007669"/>
    <property type="project" value="InterPro"/>
</dbReference>
<comment type="caution">
    <text evidence="12">The sequence shown here is derived from an EMBL/GenBank/DDBJ whole genome shotgun (WGS) entry which is preliminary data.</text>
</comment>
<keyword evidence="5 7" id="KW-0326">Glycosidase</keyword>
<comment type="similarity">
    <text evidence="8">Belongs to the glycosyl hydrolase 18 family.</text>
</comment>
<dbReference type="PROSITE" id="PS51910">
    <property type="entry name" value="GH18_2"/>
    <property type="match status" value="1"/>
</dbReference>
<keyword evidence="6" id="KW-0624">Polysaccharide degradation</keyword>
<keyword evidence="4" id="KW-0119">Carbohydrate metabolism</keyword>
<keyword evidence="2 7" id="KW-0378">Hydrolase</keyword>
<dbReference type="InterPro" id="IPR001579">
    <property type="entry name" value="Glyco_hydro_18_chit_AS"/>
</dbReference>
<dbReference type="InterPro" id="IPR011583">
    <property type="entry name" value="Chitinase_II/V-like_cat"/>
</dbReference>
<dbReference type="Proteomes" id="UP000827284">
    <property type="component" value="Unassembled WGS sequence"/>
</dbReference>
<evidence type="ECO:0000256" key="6">
    <source>
        <dbReference type="ARBA" id="ARBA00023326"/>
    </source>
</evidence>
<evidence type="ECO:0000256" key="2">
    <source>
        <dbReference type="ARBA" id="ARBA00022801"/>
    </source>
</evidence>
<feature type="domain" description="GH18" evidence="11">
    <location>
        <begin position="31"/>
        <end position="426"/>
    </location>
</feature>
<protein>
    <submittedName>
        <fullName evidence="12">Chitinase</fullName>
    </submittedName>
</protein>
<feature type="signal peptide" evidence="10">
    <location>
        <begin position="1"/>
        <end position="20"/>
    </location>
</feature>